<dbReference type="InterPro" id="IPR003000">
    <property type="entry name" value="Sirtuin"/>
</dbReference>
<reference evidence="13 14" key="1">
    <citation type="submission" date="2010-05" db="EMBL/GenBank/DDBJ databases">
        <title>The Genome Sequence of Thecamonas trahens ATCC 50062.</title>
        <authorList>
            <consortium name="The Broad Institute Genome Sequencing Platform"/>
            <person name="Russ C."/>
            <person name="Cuomo C."/>
            <person name="Shea T."/>
            <person name="Young S.K."/>
            <person name="Zeng Q."/>
            <person name="Koehrsen M."/>
            <person name="Haas B."/>
            <person name="Borodovsky M."/>
            <person name="Guigo R."/>
            <person name="Alvarado L."/>
            <person name="Berlin A."/>
            <person name="Bochicchio J."/>
            <person name="Borenstein D."/>
            <person name="Chapman S."/>
            <person name="Chen Z."/>
            <person name="Freedman E."/>
            <person name="Gellesch M."/>
            <person name="Goldberg J."/>
            <person name="Griggs A."/>
            <person name="Gujja S."/>
            <person name="Heilman E."/>
            <person name="Heiman D."/>
            <person name="Hepburn T."/>
            <person name="Howarth C."/>
            <person name="Jen D."/>
            <person name="Larson L."/>
            <person name="Mehta T."/>
            <person name="Park D."/>
            <person name="Pearson M."/>
            <person name="Roberts A."/>
            <person name="Saif S."/>
            <person name="Shenoy N."/>
            <person name="Sisk P."/>
            <person name="Stolte C."/>
            <person name="Sykes S."/>
            <person name="Thomson T."/>
            <person name="Walk T."/>
            <person name="White J."/>
            <person name="Yandava C."/>
            <person name="Burger G."/>
            <person name="Gray M.W."/>
            <person name="Holland P.W.H."/>
            <person name="King N."/>
            <person name="Lang F.B.F."/>
            <person name="Roger A.J."/>
            <person name="Ruiz-Trillo I."/>
            <person name="Lander E."/>
            <person name="Nusbaum C."/>
        </authorList>
    </citation>
    <scope>NUCLEOTIDE SEQUENCE [LARGE SCALE GENOMIC DNA]</scope>
    <source>
        <strain evidence="13 14">ATCC 50062</strain>
    </source>
</reference>
<comment type="cofactor">
    <cofactor evidence="1">
        <name>Zn(2+)</name>
        <dbReference type="ChEBI" id="CHEBI:29105"/>
    </cofactor>
</comment>
<evidence type="ECO:0000256" key="10">
    <source>
        <dbReference type="PROSITE-ProRule" id="PRU00236"/>
    </source>
</evidence>
<dbReference type="eggNOG" id="KOG1905">
    <property type="taxonomic scope" value="Eukaryota"/>
</dbReference>
<evidence type="ECO:0000313" key="13">
    <source>
        <dbReference type="EMBL" id="KNC48255.1"/>
    </source>
</evidence>
<gene>
    <name evidence="13" type="ORF">AMSG_04487</name>
</gene>
<keyword evidence="4 10" id="KW-0479">Metal-binding</keyword>
<dbReference type="RefSeq" id="XP_013758824.1">
    <property type="nucleotide sequence ID" value="XM_013903370.1"/>
</dbReference>
<evidence type="ECO:0000256" key="1">
    <source>
        <dbReference type="ARBA" id="ARBA00001947"/>
    </source>
</evidence>
<keyword evidence="14" id="KW-1185">Reference proteome</keyword>
<dbReference type="GO" id="GO:0046872">
    <property type="term" value="F:metal ion binding"/>
    <property type="evidence" value="ECO:0007669"/>
    <property type="project" value="UniProtKB-KW"/>
</dbReference>
<dbReference type="EMBL" id="GL349450">
    <property type="protein sequence ID" value="KNC48255.1"/>
    <property type="molecule type" value="Genomic_DNA"/>
</dbReference>
<dbReference type="PANTHER" id="PTHR11085">
    <property type="entry name" value="NAD-DEPENDENT PROTEIN DEACYLASE SIRTUIN-5, MITOCHONDRIAL-RELATED"/>
    <property type="match status" value="1"/>
</dbReference>
<protein>
    <recommendedName>
        <fullName evidence="9">Regulatory protein SIR2 homolog 7</fullName>
    </recommendedName>
    <alternativeName>
        <fullName evidence="8">SIR2-like protein 7</fullName>
    </alternativeName>
</protein>
<keyword evidence="3" id="KW-0808">Transferase</keyword>
<name>A0A0L0D7S5_THETB</name>
<dbReference type="AlphaFoldDB" id="A0A0L0D7S5"/>
<keyword evidence="6" id="KW-0520">NAD</keyword>
<proteinExistence type="inferred from homology"/>
<feature type="binding site" evidence="10">
    <location>
        <position position="224"/>
    </location>
    <ligand>
        <name>Zn(2+)</name>
        <dbReference type="ChEBI" id="CHEBI:29105"/>
    </ligand>
</feature>
<dbReference type="OrthoDB" id="424302at2759"/>
<dbReference type="GO" id="GO:0070403">
    <property type="term" value="F:NAD+ binding"/>
    <property type="evidence" value="ECO:0007669"/>
    <property type="project" value="InterPro"/>
</dbReference>
<evidence type="ECO:0000256" key="4">
    <source>
        <dbReference type="ARBA" id="ARBA00022723"/>
    </source>
</evidence>
<evidence type="ECO:0000313" key="14">
    <source>
        <dbReference type="Proteomes" id="UP000054408"/>
    </source>
</evidence>
<dbReference type="Proteomes" id="UP000054408">
    <property type="component" value="Unassembled WGS sequence"/>
</dbReference>
<feature type="binding site" evidence="10">
    <location>
        <position position="201"/>
    </location>
    <ligand>
        <name>Zn(2+)</name>
        <dbReference type="ChEBI" id="CHEBI:29105"/>
    </ligand>
</feature>
<evidence type="ECO:0000256" key="8">
    <source>
        <dbReference type="ARBA" id="ARBA00041832"/>
    </source>
</evidence>
<dbReference type="Gene3D" id="2.20.28.200">
    <property type="match status" value="1"/>
</dbReference>
<dbReference type="Gene3D" id="3.40.50.1220">
    <property type="entry name" value="TPP-binding domain"/>
    <property type="match status" value="1"/>
</dbReference>
<dbReference type="GeneID" id="25564027"/>
<evidence type="ECO:0000256" key="11">
    <source>
        <dbReference type="SAM" id="MobiDB-lite"/>
    </source>
</evidence>
<feature type="active site" description="Proton acceptor" evidence="10">
    <location>
        <position position="185"/>
    </location>
</feature>
<feature type="binding site" evidence="10">
    <location>
        <position position="227"/>
    </location>
    <ligand>
        <name>Zn(2+)</name>
        <dbReference type="ChEBI" id="CHEBI:29105"/>
    </ligand>
</feature>
<dbReference type="Pfam" id="PF02146">
    <property type="entry name" value="SIR2"/>
    <property type="match status" value="1"/>
</dbReference>
<feature type="binding site" evidence="10">
    <location>
        <position position="193"/>
    </location>
    <ligand>
        <name>Zn(2+)</name>
        <dbReference type="ChEBI" id="CHEBI:29105"/>
    </ligand>
</feature>
<evidence type="ECO:0000256" key="5">
    <source>
        <dbReference type="ARBA" id="ARBA00022833"/>
    </source>
</evidence>
<dbReference type="InterPro" id="IPR050134">
    <property type="entry name" value="NAD-dep_sirtuin_deacylases"/>
</dbReference>
<comment type="similarity">
    <text evidence="7">Belongs to the sirtuin family. Class IV subfamily.</text>
</comment>
<evidence type="ECO:0000256" key="6">
    <source>
        <dbReference type="ARBA" id="ARBA00023027"/>
    </source>
</evidence>
<dbReference type="STRING" id="461836.A0A0L0D7S5"/>
<keyword evidence="2" id="KW-0597">Phosphoprotein</keyword>
<keyword evidence="5 10" id="KW-0862">Zinc</keyword>
<evidence type="ECO:0000256" key="9">
    <source>
        <dbReference type="ARBA" id="ARBA00043038"/>
    </source>
</evidence>
<evidence type="ECO:0000256" key="7">
    <source>
        <dbReference type="ARBA" id="ARBA00038170"/>
    </source>
</evidence>
<evidence type="ECO:0000256" key="3">
    <source>
        <dbReference type="ARBA" id="ARBA00022679"/>
    </source>
</evidence>
<dbReference type="InterPro" id="IPR029035">
    <property type="entry name" value="DHS-like_NAD/FAD-binding_dom"/>
</dbReference>
<feature type="region of interest" description="Disordered" evidence="11">
    <location>
        <begin position="109"/>
        <end position="130"/>
    </location>
</feature>
<sequence>MAQSVDTTPAAGKGSGRGIDHGFDSREYAAFEAYIASNASAPGLDESVEPPEVVTAAARVVAKWLRDAQGKAVVLTGAGVSTGPGAALPTYRGPDGVWTRRIRNSLKLEEGSESDAATDAADDDDGSGIAGVLASAEHKPQPTLTHRGLTALVDAGLIGCVATTNVDGLHAAAGLVRGSNYAELHGSLYVEACSACGAELCHNPLVDAPLQTVEPETRATGTSCKACGGAMEATLVGFFDTHQSVPSMEQQFELAWVAAATADLMIVLGSSLSVETTLPGYTLENGGRLVIVNLQPTHLDDQATLVVHARSDDFVADLQVALELPVCATR</sequence>
<organism evidence="13 14">
    <name type="scientific">Thecamonas trahens ATCC 50062</name>
    <dbReference type="NCBI Taxonomy" id="461836"/>
    <lineage>
        <taxon>Eukaryota</taxon>
        <taxon>Apusozoa</taxon>
        <taxon>Apusomonadida</taxon>
        <taxon>Apusomonadidae</taxon>
        <taxon>Thecamonas</taxon>
    </lineage>
</organism>
<dbReference type="GO" id="GO:0005634">
    <property type="term" value="C:nucleus"/>
    <property type="evidence" value="ECO:0007669"/>
    <property type="project" value="TreeGrafter"/>
</dbReference>
<evidence type="ECO:0000259" key="12">
    <source>
        <dbReference type="PROSITE" id="PS50305"/>
    </source>
</evidence>
<dbReference type="SUPFAM" id="SSF52467">
    <property type="entry name" value="DHS-like NAD/FAD-binding domain"/>
    <property type="match status" value="1"/>
</dbReference>
<evidence type="ECO:0000256" key="2">
    <source>
        <dbReference type="ARBA" id="ARBA00022553"/>
    </source>
</evidence>
<dbReference type="GO" id="GO:0017136">
    <property type="term" value="F:histone deacetylase activity, NAD-dependent"/>
    <property type="evidence" value="ECO:0007669"/>
    <property type="project" value="TreeGrafter"/>
</dbReference>
<dbReference type="PROSITE" id="PS50305">
    <property type="entry name" value="SIRTUIN"/>
    <property type="match status" value="1"/>
</dbReference>
<dbReference type="InterPro" id="IPR026590">
    <property type="entry name" value="Ssirtuin_cat_dom"/>
</dbReference>
<feature type="domain" description="Deacetylase sirtuin-type" evidence="12">
    <location>
        <begin position="51"/>
        <end position="330"/>
    </location>
</feature>
<dbReference type="PANTHER" id="PTHR11085:SF1">
    <property type="entry name" value="NAD-DEPENDENT PROTEIN DEACETYLASE SIRTUIN-7"/>
    <property type="match status" value="1"/>
</dbReference>
<accession>A0A0L0D7S5</accession>